<protein>
    <submittedName>
        <fullName evidence="1">Uncharacterized protein</fullName>
    </submittedName>
</protein>
<dbReference type="EMBL" id="BMAU01021203">
    <property type="protein sequence ID" value="GFX98672.1"/>
    <property type="molecule type" value="Genomic_DNA"/>
</dbReference>
<gene>
    <name evidence="1" type="ORF">TNCV_1502501</name>
</gene>
<sequence length="137" mass="15914">MHDKSVVAPCFGMKWKLGEYPPRHLIVVENHDIHRPRRALEVKSEILKQWRTLPNPHWYESKQPGSYLNVAESLRLRLSIEQKVSPFVEDFCTSCEILLQIASWTASKEDLSISGIAFLKCQWFWGVLSDSVTQMED</sequence>
<name>A0A8X6V8D5_TRICX</name>
<organism evidence="1 2">
    <name type="scientific">Trichonephila clavipes</name>
    <name type="common">Golden silk orbweaver</name>
    <name type="synonym">Nephila clavipes</name>
    <dbReference type="NCBI Taxonomy" id="2585209"/>
    <lineage>
        <taxon>Eukaryota</taxon>
        <taxon>Metazoa</taxon>
        <taxon>Ecdysozoa</taxon>
        <taxon>Arthropoda</taxon>
        <taxon>Chelicerata</taxon>
        <taxon>Arachnida</taxon>
        <taxon>Araneae</taxon>
        <taxon>Araneomorphae</taxon>
        <taxon>Entelegynae</taxon>
        <taxon>Araneoidea</taxon>
        <taxon>Nephilidae</taxon>
        <taxon>Trichonephila</taxon>
    </lineage>
</organism>
<proteinExistence type="predicted"/>
<evidence type="ECO:0000313" key="1">
    <source>
        <dbReference type="EMBL" id="GFX98672.1"/>
    </source>
</evidence>
<dbReference type="Proteomes" id="UP000887159">
    <property type="component" value="Unassembled WGS sequence"/>
</dbReference>
<accession>A0A8X6V8D5</accession>
<comment type="caution">
    <text evidence="1">The sequence shown here is derived from an EMBL/GenBank/DDBJ whole genome shotgun (WGS) entry which is preliminary data.</text>
</comment>
<dbReference type="AlphaFoldDB" id="A0A8X6V8D5"/>
<reference evidence="1" key="1">
    <citation type="submission" date="2020-08" db="EMBL/GenBank/DDBJ databases">
        <title>Multicomponent nature underlies the extraordinary mechanical properties of spider dragline silk.</title>
        <authorList>
            <person name="Kono N."/>
            <person name="Nakamura H."/>
            <person name="Mori M."/>
            <person name="Yoshida Y."/>
            <person name="Ohtoshi R."/>
            <person name="Malay A.D."/>
            <person name="Moran D.A.P."/>
            <person name="Tomita M."/>
            <person name="Numata K."/>
            <person name="Arakawa K."/>
        </authorList>
    </citation>
    <scope>NUCLEOTIDE SEQUENCE</scope>
</reference>
<evidence type="ECO:0000313" key="2">
    <source>
        <dbReference type="Proteomes" id="UP000887159"/>
    </source>
</evidence>
<keyword evidence="2" id="KW-1185">Reference proteome</keyword>